<evidence type="ECO:0000256" key="1">
    <source>
        <dbReference type="SAM" id="MobiDB-lite"/>
    </source>
</evidence>
<keyword evidence="3" id="KW-1185">Reference proteome</keyword>
<organism evidence="2 3">
    <name type="scientific">Daphnia pulex</name>
    <name type="common">Water flea</name>
    <dbReference type="NCBI Taxonomy" id="6669"/>
    <lineage>
        <taxon>Eukaryota</taxon>
        <taxon>Metazoa</taxon>
        <taxon>Ecdysozoa</taxon>
        <taxon>Arthropoda</taxon>
        <taxon>Crustacea</taxon>
        <taxon>Branchiopoda</taxon>
        <taxon>Diplostraca</taxon>
        <taxon>Cladocera</taxon>
        <taxon>Anomopoda</taxon>
        <taxon>Daphniidae</taxon>
        <taxon>Daphnia</taxon>
    </lineage>
</organism>
<accession>E9H4C3</accession>
<feature type="compositionally biased region" description="Acidic residues" evidence="1">
    <location>
        <begin position="16"/>
        <end position="25"/>
    </location>
</feature>
<dbReference type="Proteomes" id="UP000000305">
    <property type="component" value="Unassembled WGS sequence"/>
</dbReference>
<dbReference type="InParanoid" id="E9H4C3"/>
<dbReference type="HOGENOM" id="CLU_2673628_0_0_1"/>
<gene>
    <name evidence="2" type="ORF">DAPPUDRAFT_325307</name>
</gene>
<reference evidence="2 3" key="1">
    <citation type="journal article" date="2011" name="Science">
        <title>The ecoresponsive genome of Daphnia pulex.</title>
        <authorList>
            <person name="Colbourne J.K."/>
            <person name="Pfrender M.E."/>
            <person name="Gilbert D."/>
            <person name="Thomas W.K."/>
            <person name="Tucker A."/>
            <person name="Oakley T.H."/>
            <person name="Tokishita S."/>
            <person name="Aerts A."/>
            <person name="Arnold G.J."/>
            <person name="Basu M.K."/>
            <person name="Bauer D.J."/>
            <person name="Caceres C.E."/>
            <person name="Carmel L."/>
            <person name="Casola C."/>
            <person name="Choi J.H."/>
            <person name="Detter J.C."/>
            <person name="Dong Q."/>
            <person name="Dusheyko S."/>
            <person name="Eads B.D."/>
            <person name="Frohlich T."/>
            <person name="Geiler-Samerotte K.A."/>
            <person name="Gerlach D."/>
            <person name="Hatcher P."/>
            <person name="Jogdeo S."/>
            <person name="Krijgsveld J."/>
            <person name="Kriventseva E.V."/>
            <person name="Kultz D."/>
            <person name="Laforsch C."/>
            <person name="Lindquist E."/>
            <person name="Lopez J."/>
            <person name="Manak J.R."/>
            <person name="Muller J."/>
            <person name="Pangilinan J."/>
            <person name="Patwardhan R.P."/>
            <person name="Pitluck S."/>
            <person name="Pritham E.J."/>
            <person name="Rechtsteiner A."/>
            <person name="Rho M."/>
            <person name="Rogozin I.B."/>
            <person name="Sakarya O."/>
            <person name="Salamov A."/>
            <person name="Schaack S."/>
            <person name="Shapiro H."/>
            <person name="Shiga Y."/>
            <person name="Skalitzky C."/>
            <person name="Smith Z."/>
            <person name="Souvorov A."/>
            <person name="Sung W."/>
            <person name="Tang Z."/>
            <person name="Tsuchiya D."/>
            <person name="Tu H."/>
            <person name="Vos H."/>
            <person name="Wang M."/>
            <person name="Wolf Y.I."/>
            <person name="Yamagata H."/>
            <person name="Yamada T."/>
            <person name="Ye Y."/>
            <person name="Shaw J.R."/>
            <person name="Andrews J."/>
            <person name="Crease T.J."/>
            <person name="Tang H."/>
            <person name="Lucas S.M."/>
            <person name="Robertson H.M."/>
            <person name="Bork P."/>
            <person name="Koonin E.V."/>
            <person name="Zdobnov E.M."/>
            <person name="Grigoriev I.V."/>
            <person name="Lynch M."/>
            <person name="Boore J.L."/>
        </authorList>
    </citation>
    <scope>NUCLEOTIDE SEQUENCE [LARGE SCALE GENOMIC DNA]</scope>
</reference>
<name>E9H4C3_DAPPU</name>
<dbReference type="EMBL" id="GL732591">
    <property type="protein sequence ID" value="EFX73356.1"/>
    <property type="molecule type" value="Genomic_DNA"/>
</dbReference>
<evidence type="ECO:0000313" key="2">
    <source>
        <dbReference type="EMBL" id="EFX73356.1"/>
    </source>
</evidence>
<dbReference type="AlphaFoldDB" id="E9H4C3"/>
<feature type="region of interest" description="Disordered" evidence="1">
    <location>
        <begin position="1"/>
        <end position="75"/>
    </location>
</feature>
<feature type="compositionally biased region" description="Polar residues" evidence="1">
    <location>
        <begin position="26"/>
        <end position="36"/>
    </location>
</feature>
<dbReference type="KEGG" id="dpx:DAPPUDRAFT_325307"/>
<protein>
    <submittedName>
        <fullName evidence="2">Uncharacterized protein</fullName>
    </submittedName>
</protein>
<feature type="compositionally biased region" description="Pro residues" evidence="1">
    <location>
        <begin position="40"/>
        <end position="57"/>
    </location>
</feature>
<evidence type="ECO:0000313" key="3">
    <source>
        <dbReference type="Proteomes" id="UP000000305"/>
    </source>
</evidence>
<proteinExistence type="predicted"/>
<sequence length="75" mass="8408">MDYHGLYLELQSLNPNDDDDNDDDQPSSGYPSSPTINAPSPLPNSPPPEANDPPVEPSRPKRQRRIPSHLQDYQL</sequence>